<dbReference type="EMBL" id="WWBZ02000007">
    <property type="protein sequence ID" value="KAF4312302.1"/>
    <property type="molecule type" value="Genomic_DNA"/>
</dbReference>
<dbReference type="Pfam" id="PF00651">
    <property type="entry name" value="BTB"/>
    <property type="match status" value="1"/>
</dbReference>
<dbReference type="PANTHER" id="PTHR47843">
    <property type="entry name" value="BTB DOMAIN-CONTAINING PROTEIN-RELATED"/>
    <property type="match status" value="1"/>
</dbReference>
<dbReference type="AlphaFoldDB" id="A0A8H4J3C0"/>
<dbReference type="CDD" id="cd18186">
    <property type="entry name" value="BTB_POZ_ZBTB_KLHL-like"/>
    <property type="match status" value="1"/>
</dbReference>
<proteinExistence type="predicted"/>
<dbReference type="PROSITE" id="PS50097">
    <property type="entry name" value="BTB"/>
    <property type="match status" value="1"/>
</dbReference>
<accession>A0A8H4J3C0</accession>
<dbReference type="SUPFAM" id="SSF54695">
    <property type="entry name" value="POZ domain"/>
    <property type="match status" value="1"/>
</dbReference>
<protein>
    <recommendedName>
        <fullName evidence="1">BTB domain-containing protein</fullName>
    </recommendedName>
</protein>
<keyword evidence="3" id="KW-1185">Reference proteome</keyword>
<evidence type="ECO:0000259" key="1">
    <source>
        <dbReference type="PROSITE" id="PS50097"/>
    </source>
</evidence>
<organism evidence="2 3">
    <name type="scientific">Botryosphaeria dothidea</name>
    <dbReference type="NCBI Taxonomy" id="55169"/>
    <lineage>
        <taxon>Eukaryota</taxon>
        <taxon>Fungi</taxon>
        <taxon>Dikarya</taxon>
        <taxon>Ascomycota</taxon>
        <taxon>Pezizomycotina</taxon>
        <taxon>Dothideomycetes</taxon>
        <taxon>Dothideomycetes incertae sedis</taxon>
        <taxon>Botryosphaeriales</taxon>
        <taxon>Botryosphaeriaceae</taxon>
        <taxon>Botryosphaeria</taxon>
    </lineage>
</organism>
<dbReference type="InterPro" id="IPR000210">
    <property type="entry name" value="BTB/POZ_dom"/>
</dbReference>
<feature type="domain" description="BTB" evidence="1">
    <location>
        <begin position="41"/>
        <end position="111"/>
    </location>
</feature>
<name>A0A8H4J3C0_9PEZI</name>
<sequence>MASLSMVRSHFAKGRAGVPHKEMDNHFLEGLNRYRQAGLFTDLTIKCSTGEELKVHKLVVCSQSEFFHNACKPESNFKEAQNSVVDFSEDDPLVVKTMVRFLYKRRLVPVRTDGQSANPGDELLFCVKCYVLADKYDIPMMKKNALLYVANVFIHAKEYPDDVARAIEFVYENTPESDLKKV</sequence>
<gene>
    <name evidence="2" type="ORF">GTA08_BOTSDO12122</name>
</gene>
<dbReference type="PANTHER" id="PTHR47843:SF5">
    <property type="entry name" value="BTB_POZ DOMAIN PROTEIN"/>
    <property type="match status" value="1"/>
</dbReference>
<dbReference type="Proteomes" id="UP000572817">
    <property type="component" value="Unassembled WGS sequence"/>
</dbReference>
<dbReference type="Gene3D" id="3.30.710.10">
    <property type="entry name" value="Potassium Channel Kv1.1, Chain A"/>
    <property type="match status" value="1"/>
</dbReference>
<dbReference type="InterPro" id="IPR011333">
    <property type="entry name" value="SKP1/BTB/POZ_sf"/>
</dbReference>
<reference evidence="2" key="1">
    <citation type="submission" date="2020-04" db="EMBL/GenBank/DDBJ databases">
        <title>Genome Assembly and Annotation of Botryosphaeria dothidea sdau 11-99, a Latent Pathogen of Apple Fruit Ring Rot in China.</title>
        <authorList>
            <person name="Yu C."/>
            <person name="Diao Y."/>
            <person name="Lu Q."/>
            <person name="Zhao J."/>
            <person name="Cui S."/>
            <person name="Peng C."/>
            <person name="He B."/>
            <person name="Liu H."/>
        </authorList>
    </citation>
    <scope>NUCLEOTIDE SEQUENCE [LARGE SCALE GENOMIC DNA]</scope>
    <source>
        <strain evidence="2">Sdau11-99</strain>
    </source>
</reference>
<evidence type="ECO:0000313" key="3">
    <source>
        <dbReference type="Proteomes" id="UP000572817"/>
    </source>
</evidence>
<comment type="caution">
    <text evidence="2">The sequence shown here is derived from an EMBL/GenBank/DDBJ whole genome shotgun (WGS) entry which is preliminary data.</text>
</comment>
<evidence type="ECO:0000313" key="2">
    <source>
        <dbReference type="EMBL" id="KAF4312302.1"/>
    </source>
</evidence>
<dbReference type="OrthoDB" id="3945999at2759"/>